<proteinExistence type="predicted"/>
<keyword evidence="1" id="KW-1133">Transmembrane helix</keyword>
<name>A0A5J6VKE0_9VIRU</name>
<evidence type="ECO:0000313" key="2">
    <source>
        <dbReference type="EMBL" id="QFG74343.1"/>
    </source>
</evidence>
<evidence type="ECO:0000256" key="1">
    <source>
        <dbReference type="SAM" id="Phobius"/>
    </source>
</evidence>
<protein>
    <submittedName>
        <fullName evidence="2">Uncharacterized protein</fullName>
    </submittedName>
</protein>
<feature type="transmembrane region" description="Helical" evidence="1">
    <location>
        <begin position="48"/>
        <end position="67"/>
    </location>
</feature>
<keyword evidence="1" id="KW-0472">Membrane</keyword>
<reference evidence="2" key="1">
    <citation type="journal article" date="2019" name="Philos. Trans. R. Soc. Lond., B, Biol. Sci.">
        <title>Targeted metagenomic recovery of four divergent viruses reveals shared and distinctive characteristics of giant viruses of marine eukaryotes.</title>
        <authorList>
            <person name="Needham D.M."/>
            <person name="Poirier C."/>
            <person name="Hehenberger E."/>
            <person name="Jimenez V."/>
            <person name="Swalwell J.E."/>
            <person name="Santoro A.E."/>
            <person name="Worden A.Z."/>
        </authorList>
    </citation>
    <scope>NUCLEOTIDE SEQUENCE</scope>
    <source>
        <strain evidence="2">MPacV-611</strain>
    </source>
</reference>
<organism evidence="2">
    <name type="scientific">Megaviridae environmental sample</name>
    <dbReference type="NCBI Taxonomy" id="1737588"/>
    <lineage>
        <taxon>Viruses</taxon>
        <taxon>Varidnaviria</taxon>
        <taxon>Bamfordvirae</taxon>
        <taxon>Nucleocytoviricota</taxon>
        <taxon>Megaviricetes</taxon>
        <taxon>Imitervirales</taxon>
        <taxon>Mimiviridae</taxon>
        <taxon>environmental samples</taxon>
    </lineage>
</organism>
<accession>A0A5J6VKE0</accession>
<sequence length="78" mass="8630">MEEVNTTLVLAALIVASVLQIASSSIGIINIDKVGELSNKQKNDKTFLIVMLVVSSLIIVGSIYLLYQEHKHNFEKMI</sequence>
<keyword evidence="1" id="KW-0812">Transmembrane</keyword>
<dbReference type="EMBL" id="MN448286">
    <property type="protein sequence ID" value="QFG74343.1"/>
    <property type="molecule type" value="Genomic_DNA"/>
</dbReference>